<dbReference type="Proteomes" id="UP000652761">
    <property type="component" value="Unassembled WGS sequence"/>
</dbReference>
<proteinExistence type="predicted"/>
<keyword evidence="2" id="KW-1185">Reference proteome</keyword>
<dbReference type="EMBL" id="NMUH01000432">
    <property type="protein sequence ID" value="MQL79082.1"/>
    <property type="molecule type" value="Genomic_DNA"/>
</dbReference>
<gene>
    <name evidence="1" type="ORF">Taro_011500</name>
</gene>
<organism evidence="1 2">
    <name type="scientific">Colocasia esculenta</name>
    <name type="common">Wild taro</name>
    <name type="synonym">Arum esculentum</name>
    <dbReference type="NCBI Taxonomy" id="4460"/>
    <lineage>
        <taxon>Eukaryota</taxon>
        <taxon>Viridiplantae</taxon>
        <taxon>Streptophyta</taxon>
        <taxon>Embryophyta</taxon>
        <taxon>Tracheophyta</taxon>
        <taxon>Spermatophyta</taxon>
        <taxon>Magnoliopsida</taxon>
        <taxon>Liliopsida</taxon>
        <taxon>Araceae</taxon>
        <taxon>Aroideae</taxon>
        <taxon>Colocasieae</taxon>
        <taxon>Colocasia</taxon>
    </lineage>
</organism>
<reference evidence="1" key="1">
    <citation type="submission" date="2017-07" db="EMBL/GenBank/DDBJ databases">
        <title>Taro Niue Genome Assembly and Annotation.</title>
        <authorList>
            <person name="Atibalentja N."/>
            <person name="Keating K."/>
            <person name="Fields C.J."/>
        </authorList>
    </citation>
    <scope>NUCLEOTIDE SEQUENCE</scope>
    <source>
        <strain evidence="1">Niue_2</strain>
        <tissue evidence="1">Leaf</tissue>
    </source>
</reference>
<evidence type="ECO:0000313" key="2">
    <source>
        <dbReference type="Proteomes" id="UP000652761"/>
    </source>
</evidence>
<comment type="caution">
    <text evidence="1">The sequence shown here is derived from an EMBL/GenBank/DDBJ whole genome shotgun (WGS) entry which is preliminary data.</text>
</comment>
<dbReference type="AlphaFoldDB" id="A0A843U1M9"/>
<name>A0A843U1M9_COLES</name>
<protein>
    <submittedName>
        <fullName evidence="1">Uncharacterized protein</fullName>
    </submittedName>
</protein>
<evidence type="ECO:0000313" key="1">
    <source>
        <dbReference type="EMBL" id="MQL79082.1"/>
    </source>
</evidence>
<accession>A0A843U1M9</accession>
<sequence>MCLRFACEAYSLGSGFAVCLACSGVVADLYHQQLSSRCVQCELYSVRVCPRYEHMYFLVSYTIVDVFYILTGHFCEISLAKLWSDRKRWTWIWSLIGHKYPRS</sequence>